<protein>
    <recommendedName>
        <fullName evidence="4">Argonaute siRNA chaperone complex subunit Arb1</fullName>
    </recommendedName>
</protein>
<feature type="compositionally biased region" description="Basic and acidic residues" evidence="1">
    <location>
        <begin position="67"/>
        <end position="76"/>
    </location>
</feature>
<evidence type="ECO:0000313" key="3">
    <source>
        <dbReference type="Proteomes" id="UP000078561"/>
    </source>
</evidence>
<feature type="region of interest" description="Disordered" evidence="1">
    <location>
        <begin position="41"/>
        <end position="138"/>
    </location>
</feature>
<dbReference type="GO" id="GO:0033167">
    <property type="term" value="C:ARC complex"/>
    <property type="evidence" value="ECO:0007669"/>
    <property type="project" value="InterPro"/>
</dbReference>
<sequence>MSSEDENPFTSEEQRYDILDEIFSRNQNVARDVQDEYDEAQQFFLSQEQEQRDVQQPCDLSTPINLVRRDRNKNRSDTTSPSDNTAAGGIDTKDPTETTEMANTEARIATTPSKKKKKKKKSKTANLPEAGTALPDDYQEKYTEDIVEDPYEQSRPLARRVEYAIWKYRKNHKFSQENKAIFDHYLKFGGVDTSPNAFLGRTTSADTPDDPDAEADFEAAKTATDAIDLNDSDENGDEGYVSFSEVVQVYLGKVFVYSARFISLQDFLAAPDLIDSFLRYLQIRNVCPEFSDDLIKARLLTAQAKEELPRCKRVSNLLPGDFNMALGILFGGEVESGMATCGEEPFQKSEDEAIKGKEKDVVFPEFQAWASSDSKMMALMNSFLDDVVGMKPVDARRIAGSMIPDISAEKVVNSQDKMLVKIKHIMAAPLGKGTNASNTSANGVELTKVTVAEYDEDLEKTSDDVVFDLYFEQDIANEFLVGMVFVASMRQLTSGLWYLVRGYLVCPSLYKRDEFADYDDQY</sequence>
<dbReference type="OrthoDB" id="435402at2759"/>
<dbReference type="FunCoup" id="A0A168M099">
    <property type="interactions" value="2"/>
</dbReference>
<accession>A0A168M099</accession>
<evidence type="ECO:0008006" key="4">
    <source>
        <dbReference type="Google" id="ProtNLM"/>
    </source>
</evidence>
<reference evidence="2" key="1">
    <citation type="submission" date="2016-04" db="EMBL/GenBank/DDBJ databases">
        <authorList>
            <person name="Evans L.H."/>
            <person name="Alamgir A."/>
            <person name="Owens N."/>
            <person name="Weber N.D."/>
            <person name="Virtaneva K."/>
            <person name="Barbian K."/>
            <person name="Babar A."/>
            <person name="Rosenke K."/>
        </authorList>
    </citation>
    <scope>NUCLEOTIDE SEQUENCE [LARGE SCALE GENOMIC DNA]</scope>
    <source>
        <strain evidence="2">CBS 101.48</strain>
    </source>
</reference>
<dbReference type="STRING" id="4829.A0A168M099"/>
<dbReference type="Proteomes" id="UP000078561">
    <property type="component" value="Unassembled WGS sequence"/>
</dbReference>
<dbReference type="InParanoid" id="A0A168M099"/>
<dbReference type="GO" id="GO:0031047">
    <property type="term" value="P:regulatory ncRNA-mediated gene silencing"/>
    <property type="evidence" value="ECO:0007669"/>
    <property type="project" value="InterPro"/>
</dbReference>
<dbReference type="AlphaFoldDB" id="A0A168M099"/>
<dbReference type="EMBL" id="LT551915">
    <property type="protein sequence ID" value="SAL97768.1"/>
    <property type="molecule type" value="Genomic_DNA"/>
</dbReference>
<proteinExistence type="predicted"/>
<dbReference type="InterPro" id="IPR018606">
    <property type="entry name" value="Arb1"/>
</dbReference>
<dbReference type="Pfam" id="PF09692">
    <property type="entry name" value="Arb1"/>
    <property type="match status" value="1"/>
</dbReference>
<organism evidence="2">
    <name type="scientific">Absidia glauca</name>
    <name type="common">Pin mould</name>
    <dbReference type="NCBI Taxonomy" id="4829"/>
    <lineage>
        <taxon>Eukaryota</taxon>
        <taxon>Fungi</taxon>
        <taxon>Fungi incertae sedis</taxon>
        <taxon>Mucoromycota</taxon>
        <taxon>Mucoromycotina</taxon>
        <taxon>Mucoromycetes</taxon>
        <taxon>Mucorales</taxon>
        <taxon>Cunninghamellaceae</taxon>
        <taxon>Absidia</taxon>
    </lineage>
</organism>
<gene>
    <name evidence="2" type="primary">ABSGL_03277.1 scaffold 4286</name>
</gene>
<evidence type="ECO:0000256" key="1">
    <source>
        <dbReference type="SAM" id="MobiDB-lite"/>
    </source>
</evidence>
<feature type="compositionally biased region" description="Basic residues" evidence="1">
    <location>
        <begin position="113"/>
        <end position="123"/>
    </location>
</feature>
<dbReference type="OMA" id="VRMERFI"/>
<keyword evidence="3" id="KW-1185">Reference proteome</keyword>
<evidence type="ECO:0000313" key="2">
    <source>
        <dbReference type="EMBL" id="SAL97768.1"/>
    </source>
</evidence>
<name>A0A168M099_ABSGL</name>